<reference evidence="2 3" key="1">
    <citation type="journal article" date="2015" name="Nature">
        <title>rRNA introns, odd ribosomes, and small enigmatic genomes across a large radiation of phyla.</title>
        <authorList>
            <person name="Brown C.T."/>
            <person name="Hug L.A."/>
            <person name="Thomas B.C."/>
            <person name="Sharon I."/>
            <person name="Castelle C.J."/>
            <person name="Singh A."/>
            <person name="Wilkins M.J."/>
            <person name="Williams K.H."/>
            <person name="Banfield J.F."/>
        </authorList>
    </citation>
    <scope>NUCLEOTIDE SEQUENCE [LARGE SCALE GENOMIC DNA]</scope>
</reference>
<keyword evidence="2" id="KW-0689">Ribosomal protein</keyword>
<sequence>MNIQITGKDFELTESLEQFVNEKVNRLSKYDSRINKVSVILSVDDGHHKRGDIYLAEIIIDRAGKDLVIKETKDNMHAAIDSATEKAKHNLEKEKQNPKSIAKYKDLIRGILKNNRK</sequence>
<accession>A0A0G0W9S6</accession>
<dbReference type="PANTHER" id="PTHR33231">
    <property type="entry name" value="30S RIBOSOMAL PROTEIN"/>
    <property type="match status" value="1"/>
</dbReference>
<dbReference type="GO" id="GO:0043024">
    <property type="term" value="F:ribosomal small subunit binding"/>
    <property type="evidence" value="ECO:0007669"/>
    <property type="project" value="TreeGrafter"/>
</dbReference>
<dbReference type="Gene3D" id="3.30.160.100">
    <property type="entry name" value="Ribosome hibernation promotion factor-like"/>
    <property type="match status" value="1"/>
</dbReference>
<comment type="caution">
    <text evidence="2">The sequence shown here is derived from an EMBL/GenBank/DDBJ whole genome shotgun (WGS) entry which is preliminary data.</text>
</comment>
<evidence type="ECO:0000256" key="1">
    <source>
        <dbReference type="ARBA" id="ARBA00022845"/>
    </source>
</evidence>
<dbReference type="AlphaFoldDB" id="A0A0G0W9S6"/>
<dbReference type="InterPro" id="IPR003489">
    <property type="entry name" value="RHF/RaiA"/>
</dbReference>
<dbReference type="EMBL" id="LCBL01000001">
    <property type="protein sequence ID" value="KKS09710.1"/>
    <property type="molecule type" value="Genomic_DNA"/>
</dbReference>
<evidence type="ECO:0000313" key="3">
    <source>
        <dbReference type="Proteomes" id="UP000033869"/>
    </source>
</evidence>
<dbReference type="Proteomes" id="UP000033869">
    <property type="component" value="Unassembled WGS sequence"/>
</dbReference>
<dbReference type="NCBIfam" id="TIGR00741">
    <property type="entry name" value="yfiA"/>
    <property type="match status" value="1"/>
</dbReference>
<dbReference type="GO" id="GO:0045900">
    <property type="term" value="P:negative regulation of translational elongation"/>
    <property type="evidence" value="ECO:0007669"/>
    <property type="project" value="TreeGrafter"/>
</dbReference>
<keyword evidence="2" id="KW-0687">Ribonucleoprotein</keyword>
<proteinExistence type="predicted"/>
<protein>
    <submittedName>
        <fullName evidence="2">Sigma 54 modulation protein/ribosomal protein S30EA</fullName>
    </submittedName>
</protein>
<evidence type="ECO:0000313" key="2">
    <source>
        <dbReference type="EMBL" id="KKS09710.1"/>
    </source>
</evidence>
<organism evidence="2 3">
    <name type="scientific">candidate division CPR2 bacterium GW2011_GWC1_41_48</name>
    <dbReference type="NCBI Taxonomy" id="1618344"/>
    <lineage>
        <taxon>Bacteria</taxon>
        <taxon>Bacteria division CPR2</taxon>
    </lineage>
</organism>
<dbReference type="SUPFAM" id="SSF69754">
    <property type="entry name" value="Ribosome binding protein Y (YfiA homologue)"/>
    <property type="match status" value="1"/>
</dbReference>
<dbReference type="Pfam" id="PF02482">
    <property type="entry name" value="Ribosomal_S30AE"/>
    <property type="match status" value="1"/>
</dbReference>
<dbReference type="GO" id="GO:0022627">
    <property type="term" value="C:cytosolic small ribosomal subunit"/>
    <property type="evidence" value="ECO:0007669"/>
    <property type="project" value="TreeGrafter"/>
</dbReference>
<keyword evidence="1" id="KW-0810">Translation regulation</keyword>
<dbReference type="PANTHER" id="PTHR33231:SF1">
    <property type="entry name" value="30S RIBOSOMAL PROTEIN"/>
    <property type="match status" value="1"/>
</dbReference>
<gene>
    <name evidence="2" type="ORF">UU65_C0001G0115</name>
</gene>
<name>A0A0G0W9S6_UNCC2</name>
<dbReference type="InterPro" id="IPR036567">
    <property type="entry name" value="RHF-like"/>
</dbReference>
<dbReference type="InterPro" id="IPR050574">
    <property type="entry name" value="HPF/YfiA_ribosome-assoc"/>
</dbReference>